<dbReference type="AlphaFoldDB" id="A0A564ZD10"/>
<organism evidence="2 3">
    <name type="scientific">Hymenolepis diminuta</name>
    <name type="common">Rat tapeworm</name>
    <dbReference type="NCBI Taxonomy" id="6216"/>
    <lineage>
        <taxon>Eukaryota</taxon>
        <taxon>Metazoa</taxon>
        <taxon>Spiralia</taxon>
        <taxon>Lophotrochozoa</taxon>
        <taxon>Platyhelminthes</taxon>
        <taxon>Cestoda</taxon>
        <taxon>Eucestoda</taxon>
        <taxon>Cyclophyllidea</taxon>
        <taxon>Hymenolepididae</taxon>
        <taxon>Hymenolepis</taxon>
    </lineage>
</organism>
<dbReference type="GO" id="GO:0000445">
    <property type="term" value="C:THO complex part of transcription export complex"/>
    <property type="evidence" value="ECO:0007669"/>
    <property type="project" value="TreeGrafter"/>
</dbReference>
<dbReference type="InterPro" id="IPR021861">
    <property type="entry name" value="THO_THOC1"/>
</dbReference>
<name>A0A564ZD10_HYMDI</name>
<feature type="compositionally biased region" description="Polar residues" evidence="1">
    <location>
        <begin position="612"/>
        <end position="623"/>
    </location>
</feature>
<feature type="region of interest" description="Disordered" evidence="1">
    <location>
        <begin position="507"/>
        <end position="623"/>
    </location>
</feature>
<gene>
    <name evidence="2" type="ORF">WMSIL1_LOCUS14836</name>
</gene>
<dbReference type="Pfam" id="PF11957">
    <property type="entry name" value="efThoc1"/>
    <property type="match status" value="2"/>
</dbReference>
<feature type="compositionally biased region" description="Low complexity" evidence="1">
    <location>
        <begin position="524"/>
        <end position="537"/>
    </location>
</feature>
<evidence type="ECO:0000313" key="2">
    <source>
        <dbReference type="EMBL" id="VUZ57385.1"/>
    </source>
</evidence>
<sequence>MSDEFTISLKAVQKFFGDNPSKVSLTALKALSESIKVTNPDQNKAVIDLAFRERTLALLNNDELIPEVRALLKLSASSAVEGICSASTPFLLFSDLVNTKPISEAENNFQFLEDTIKALKDASLFGSGRNVLLRMCNDLLRRLSKSQNTVFCGRIQLFLTSLFPLNEKSGLNFTSNFNIDKEVTYSNEPDESLFHALTITKGDGDGASKTPASVTPVNADLYRKFWKLQELLKSPTVCYTRDGWLSFVECTDCVISTFQSIRLAGGGSEESQWNEFTMFLTSEKLLDLQLMDRHFRRYILTQLLIIFQYLTAQVKFKNESQRLDEHQKQWIQKHEDTIFELLRRDAASKNDVTEPVISHILQRETHWNDWKNQGCPSFIKEPEKPVLNPRKRRTNPLMERSGKKLYRFGNPALDELWSMAPDNLEACRDKRRLFAPSDLNEYFQDAILEMDPNEKVEEQFKRVNQESWTWRALRVLSRRNNQFYKNWNPPGRSVKDYLTDILSEDLESTESKSNGNDMPQKNLQSSSKRQSEKVSSSPLQESLKKSITGGPKNSPNEDTASSTPKPGSLLSEDIDDIGQDEEEDEGLENIDEEEDTDGEAADDDDDLEEGQSKTTTVSEAQDS</sequence>
<feature type="compositionally biased region" description="Polar residues" evidence="1">
    <location>
        <begin position="551"/>
        <end position="565"/>
    </location>
</feature>
<accession>A0A564ZD10</accession>
<proteinExistence type="predicted"/>
<dbReference type="EMBL" id="CABIJS010000717">
    <property type="protein sequence ID" value="VUZ57385.1"/>
    <property type="molecule type" value="Genomic_DNA"/>
</dbReference>
<dbReference type="PANTHER" id="PTHR13265">
    <property type="entry name" value="THO COMPLEX SUBUNIT 1"/>
    <property type="match status" value="1"/>
</dbReference>
<reference evidence="2 3" key="1">
    <citation type="submission" date="2019-07" db="EMBL/GenBank/DDBJ databases">
        <authorList>
            <person name="Jastrzebski P J."/>
            <person name="Paukszto L."/>
            <person name="Jastrzebski P J."/>
        </authorList>
    </citation>
    <scope>NUCLEOTIDE SEQUENCE [LARGE SCALE GENOMIC DNA]</scope>
    <source>
        <strain evidence="2 3">WMS-il1</strain>
    </source>
</reference>
<protein>
    <recommendedName>
        <fullName evidence="4">THO complex subunit 1</fullName>
    </recommendedName>
</protein>
<feature type="compositionally biased region" description="Acidic residues" evidence="1">
    <location>
        <begin position="572"/>
        <end position="609"/>
    </location>
</feature>
<dbReference type="GO" id="GO:0006406">
    <property type="term" value="P:mRNA export from nucleus"/>
    <property type="evidence" value="ECO:0007669"/>
    <property type="project" value="TreeGrafter"/>
</dbReference>
<dbReference type="Proteomes" id="UP000321570">
    <property type="component" value="Unassembled WGS sequence"/>
</dbReference>
<evidence type="ECO:0000256" key="1">
    <source>
        <dbReference type="SAM" id="MobiDB-lite"/>
    </source>
</evidence>
<keyword evidence="3" id="KW-1185">Reference proteome</keyword>
<dbReference type="PANTHER" id="PTHR13265:SF0">
    <property type="entry name" value="HPR1"/>
    <property type="match status" value="1"/>
</dbReference>
<evidence type="ECO:0000313" key="3">
    <source>
        <dbReference type="Proteomes" id="UP000321570"/>
    </source>
</evidence>
<evidence type="ECO:0008006" key="4">
    <source>
        <dbReference type="Google" id="ProtNLM"/>
    </source>
</evidence>
<feature type="compositionally biased region" description="Polar residues" evidence="1">
    <location>
        <begin position="511"/>
        <end position="523"/>
    </location>
</feature>